<accession>A0A4S8MKU0</accession>
<evidence type="ECO:0000313" key="3">
    <source>
        <dbReference type="Proteomes" id="UP000297245"/>
    </source>
</evidence>
<evidence type="ECO:0000313" key="2">
    <source>
        <dbReference type="EMBL" id="THV03332.1"/>
    </source>
</evidence>
<dbReference type="EMBL" id="ML179068">
    <property type="protein sequence ID" value="THV03332.1"/>
    <property type="molecule type" value="Genomic_DNA"/>
</dbReference>
<dbReference type="AlphaFoldDB" id="A0A4S8MKU0"/>
<proteinExistence type="predicted"/>
<reference evidence="2 3" key="1">
    <citation type="journal article" date="2019" name="Nat. Ecol. Evol.">
        <title>Megaphylogeny resolves global patterns of mushroom evolution.</title>
        <authorList>
            <person name="Varga T."/>
            <person name="Krizsan K."/>
            <person name="Foldi C."/>
            <person name="Dima B."/>
            <person name="Sanchez-Garcia M."/>
            <person name="Sanchez-Ramirez S."/>
            <person name="Szollosi G.J."/>
            <person name="Szarkandi J.G."/>
            <person name="Papp V."/>
            <person name="Albert L."/>
            <person name="Andreopoulos W."/>
            <person name="Angelini C."/>
            <person name="Antonin V."/>
            <person name="Barry K.W."/>
            <person name="Bougher N.L."/>
            <person name="Buchanan P."/>
            <person name="Buyck B."/>
            <person name="Bense V."/>
            <person name="Catcheside P."/>
            <person name="Chovatia M."/>
            <person name="Cooper J."/>
            <person name="Damon W."/>
            <person name="Desjardin D."/>
            <person name="Finy P."/>
            <person name="Geml J."/>
            <person name="Haridas S."/>
            <person name="Hughes K."/>
            <person name="Justo A."/>
            <person name="Karasinski D."/>
            <person name="Kautmanova I."/>
            <person name="Kiss B."/>
            <person name="Kocsube S."/>
            <person name="Kotiranta H."/>
            <person name="LaButti K.M."/>
            <person name="Lechner B.E."/>
            <person name="Liimatainen K."/>
            <person name="Lipzen A."/>
            <person name="Lukacs Z."/>
            <person name="Mihaltcheva S."/>
            <person name="Morgado L.N."/>
            <person name="Niskanen T."/>
            <person name="Noordeloos M.E."/>
            <person name="Ohm R.A."/>
            <person name="Ortiz-Santana B."/>
            <person name="Ovrebo C."/>
            <person name="Racz N."/>
            <person name="Riley R."/>
            <person name="Savchenko A."/>
            <person name="Shiryaev A."/>
            <person name="Soop K."/>
            <person name="Spirin V."/>
            <person name="Szebenyi C."/>
            <person name="Tomsovsky M."/>
            <person name="Tulloss R.E."/>
            <person name="Uehling J."/>
            <person name="Grigoriev I.V."/>
            <person name="Vagvolgyi C."/>
            <person name="Papp T."/>
            <person name="Martin F.M."/>
            <person name="Miettinen O."/>
            <person name="Hibbett D.S."/>
            <person name="Nagy L.G."/>
        </authorList>
    </citation>
    <scope>NUCLEOTIDE SEQUENCE [LARGE SCALE GENOMIC DNA]</scope>
    <source>
        <strain evidence="2 3">CBS 962.96</strain>
    </source>
</reference>
<keyword evidence="3" id="KW-1185">Reference proteome</keyword>
<evidence type="ECO:0000256" key="1">
    <source>
        <dbReference type="SAM" id="SignalP"/>
    </source>
</evidence>
<keyword evidence="1" id="KW-0732">Signal</keyword>
<sequence length="126" mass="14403">MSTMSLFFGLFLYTSRANTYITIEFNFSSPDLSVPQYSILSTRRYSLLAAKARTEARPSLPSLDVNIVNQCQFSSDEEAACVKEVWYQPTKNSSFRTKSVFTSIRLLFPDEYAELVKRISEESLVD</sequence>
<feature type="chain" id="PRO_5020321751" evidence="1">
    <location>
        <begin position="20"/>
        <end position="126"/>
    </location>
</feature>
<protein>
    <submittedName>
        <fullName evidence="2">Uncharacterized protein</fullName>
    </submittedName>
</protein>
<dbReference type="Proteomes" id="UP000297245">
    <property type="component" value="Unassembled WGS sequence"/>
</dbReference>
<organism evidence="2 3">
    <name type="scientific">Dendrothele bispora (strain CBS 962.96)</name>
    <dbReference type="NCBI Taxonomy" id="1314807"/>
    <lineage>
        <taxon>Eukaryota</taxon>
        <taxon>Fungi</taxon>
        <taxon>Dikarya</taxon>
        <taxon>Basidiomycota</taxon>
        <taxon>Agaricomycotina</taxon>
        <taxon>Agaricomycetes</taxon>
        <taxon>Agaricomycetidae</taxon>
        <taxon>Agaricales</taxon>
        <taxon>Agaricales incertae sedis</taxon>
        <taxon>Dendrothele</taxon>
    </lineage>
</organism>
<feature type="signal peptide" evidence="1">
    <location>
        <begin position="1"/>
        <end position="19"/>
    </location>
</feature>
<name>A0A4S8MKU0_DENBC</name>
<gene>
    <name evidence="2" type="ORF">K435DRAFT_851996</name>
</gene>